<keyword evidence="3" id="KW-0479">Metal-binding</keyword>
<dbReference type="GO" id="GO:0003964">
    <property type="term" value="F:RNA-directed DNA polymerase activity"/>
    <property type="evidence" value="ECO:0007669"/>
    <property type="project" value="InterPro"/>
</dbReference>
<name>A0A383EQE1_9ZZZZ</name>
<dbReference type="AlphaFoldDB" id="A0A383EQE1"/>
<evidence type="ECO:0000256" key="3">
    <source>
        <dbReference type="ARBA" id="ARBA00022723"/>
    </source>
</evidence>
<dbReference type="InterPro" id="IPR051083">
    <property type="entry name" value="GrpII_Intron_Splice-Mob/Def"/>
</dbReference>
<dbReference type="GO" id="GO:0046872">
    <property type="term" value="F:metal ion binding"/>
    <property type="evidence" value="ECO:0007669"/>
    <property type="project" value="UniProtKB-KW"/>
</dbReference>
<dbReference type="CDD" id="cd03487">
    <property type="entry name" value="RT_Bac_retron_II"/>
    <property type="match status" value="1"/>
</dbReference>
<dbReference type="InterPro" id="IPR000123">
    <property type="entry name" value="Reverse_transcriptase_msDNA"/>
</dbReference>
<dbReference type="InterPro" id="IPR043502">
    <property type="entry name" value="DNA/RNA_pol_sf"/>
</dbReference>
<evidence type="ECO:0000256" key="4">
    <source>
        <dbReference type="ARBA" id="ARBA00022842"/>
    </source>
</evidence>
<evidence type="ECO:0000256" key="2">
    <source>
        <dbReference type="ARBA" id="ARBA00022695"/>
    </source>
</evidence>
<evidence type="ECO:0000313" key="5">
    <source>
        <dbReference type="EMBL" id="SVE58455.1"/>
    </source>
</evidence>
<evidence type="ECO:0008006" key="6">
    <source>
        <dbReference type="Google" id="ProtNLM"/>
    </source>
</evidence>
<reference evidence="5" key="1">
    <citation type="submission" date="2018-05" db="EMBL/GenBank/DDBJ databases">
        <authorList>
            <person name="Lanie J.A."/>
            <person name="Ng W.-L."/>
            <person name="Kazmierczak K.M."/>
            <person name="Andrzejewski T.M."/>
            <person name="Davidsen T.M."/>
            <person name="Wayne K.J."/>
            <person name="Tettelin H."/>
            <person name="Glass J.I."/>
            <person name="Rusch D."/>
            <person name="Podicherti R."/>
            <person name="Tsui H.-C.T."/>
            <person name="Winkler M.E."/>
        </authorList>
    </citation>
    <scope>NUCLEOTIDE SEQUENCE</scope>
</reference>
<protein>
    <recommendedName>
        <fullName evidence="6">Reverse transcriptase domain-containing protein</fullName>
    </recommendedName>
</protein>
<evidence type="ECO:0000256" key="1">
    <source>
        <dbReference type="ARBA" id="ARBA00022679"/>
    </source>
</evidence>
<organism evidence="5">
    <name type="scientific">marine metagenome</name>
    <dbReference type="NCBI Taxonomy" id="408172"/>
    <lineage>
        <taxon>unclassified sequences</taxon>
        <taxon>metagenomes</taxon>
        <taxon>ecological metagenomes</taxon>
    </lineage>
</organism>
<sequence length="167" mass="18359">MIASKFAPQGLSDLAAALHLKPANLEVLLESAEGSYHRYPLRARRNRPRWIEAPKPLLKHAQRTLLEKLLYQAHPHEAAHGFYPGRSILTNANPHCGKAWALTCDLKAFFPSTKQTMVETVLKRCYGLGEEARGAVLRLVCRGGALPQGAPTSPHLANLAFFDGDEG</sequence>
<dbReference type="SUPFAM" id="SSF56672">
    <property type="entry name" value="DNA/RNA polymerases"/>
    <property type="match status" value="1"/>
</dbReference>
<keyword evidence="1" id="KW-0808">Transferase</keyword>
<dbReference type="EMBL" id="UINC01227531">
    <property type="protein sequence ID" value="SVE58455.1"/>
    <property type="molecule type" value="Genomic_DNA"/>
</dbReference>
<dbReference type="PRINTS" id="PR00866">
    <property type="entry name" value="RNADNAPOLMS"/>
</dbReference>
<keyword evidence="4" id="KW-0460">Magnesium</keyword>
<proteinExistence type="predicted"/>
<dbReference type="PANTHER" id="PTHR34047:SF7">
    <property type="entry name" value="RNA-DIRECTED DNA POLYMERASE"/>
    <property type="match status" value="1"/>
</dbReference>
<keyword evidence="2" id="KW-0548">Nucleotidyltransferase</keyword>
<dbReference type="PANTHER" id="PTHR34047">
    <property type="entry name" value="NUCLEAR INTRON MATURASE 1, MITOCHONDRIAL-RELATED"/>
    <property type="match status" value="1"/>
</dbReference>
<accession>A0A383EQE1</accession>
<feature type="non-terminal residue" evidence="5">
    <location>
        <position position="167"/>
    </location>
</feature>
<dbReference type="GO" id="GO:0003723">
    <property type="term" value="F:RNA binding"/>
    <property type="evidence" value="ECO:0007669"/>
    <property type="project" value="InterPro"/>
</dbReference>
<gene>
    <name evidence="5" type="ORF">METZ01_LOCUS511309</name>
</gene>